<dbReference type="PANTHER" id="PTHR16515:SF49">
    <property type="entry name" value="GASTRULA ZINC FINGER PROTEIN XLCGF49.1-LIKE-RELATED"/>
    <property type="match status" value="1"/>
</dbReference>
<feature type="region of interest" description="Disordered" evidence="11">
    <location>
        <begin position="18"/>
        <end position="117"/>
    </location>
</feature>
<keyword evidence="9" id="KW-0539">Nucleus</keyword>
<evidence type="ECO:0000259" key="12">
    <source>
        <dbReference type="PROSITE" id="PS50157"/>
    </source>
</evidence>
<feature type="compositionally biased region" description="Basic residues" evidence="11">
    <location>
        <begin position="21"/>
        <end position="31"/>
    </location>
</feature>
<feature type="domain" description="C2H2-type" evidence="12">
    <location>
        <begin position="917"/>
        <end position="945"/>
    </location>
</feature>
<feature type="domain" description="C2H2-type" evidence="12">
    <location>
        <begin position="946"/>
        <end position="973"/>
    </location>
</feature>
<dbReference type="PROSITE" id="PS00028">
    <property type="entry name" value="ZINC_FINGER_C2H2_1"/>
    <property type="match status" value="7"/>
</dbReference>
<dbReference type="Gene3D" id="2.170.270.10">
    <property type="entry name" value="SET domain"/>
    <property type="match status" value="1"/>
</dbReference>
<dbReference type="EMBL" id="CH963857">
    <property type="protein sequence ID" value="EDW76580.2"/>
    <property type="molecule type" value="Genomic_DNA"/>
</dbReference>
<feature type="domain" description="C2H2-type" evidence="12">
    <location>
        <begin position="889"/>
        <end position="916"/>
    </location>
</feature>
<evidence type="ECO:0000256" key="8">
    <source>
        <dbReference type="ARBA" id="ARBA00023163"/>
    </source>
</evidence>
<feature type="domain" description="C2H2-type" evidence="12">
    <location>
        <begin position="402"/>
        <end position="430"/>
    </location>
</feature>
<dbReference type="Pfam" id="PF00096">
    <property type="entry name" value="zf-C2H2"/>
    <property type="match status" value="7"/>
</dbReference>
<dbReference type="SUPFAM" id="SSF57667">
    <property type="entry name" value="beta-beta-alpha zinc fingers"/>
    <property type="match status" value="5"/>
</dbReference>
<feature type="compositionally biased region" description="Low complexity" evidence="11">
    <location>
        <begin position="747"/>
        <end position="765"/>
    </location>
</feature>
<organism evidence="13 14">
    <name type="scientific">Drosophila willistoni</name>
    <name type="common">Fruit fly</name>
    <dbReference type="NCBI Taxonomy" id="7260"/>
    <lineage>
        <taxon>Eukaryota</taxon>
        <taxon>Metazoa</taxon>
        <taxon>Ecdysozoa</taxon>
        <taxon>Arthropoda</taxon>
        <taxon>Hexapoda</taxon>
        <taxon>Insecta</taxon>
        <taxon>Pterygota</taxon>
        <taxon>Neoptera</taxon>
        <taxon>Endopterygota</taxon>
        <taxon>Diptera</taxon>
        <taxon>Brachycera</taxon>
        <taxon>Muscomorpha</taxon>
        <taxon>Ephydroidea</taxon>
        <taxon>Drosophilidae</taxon>
        <taxon>Drosophila</taxon>
        <taxon>Sophophora</taxon>
    </lineage>
</organism>
<keyword evidence="7" id="KW-0238">DNA-binding</keyword>
<feature type="compositionally biased region" description="Low complexity" evidence="11">
    <location>
        <begin position="57"/>
        <end position="81"/>
    </location>
</feature>
<feature type="compositionally biased region" description="Gly residues" evidence="11">
    <location>
        <begin position="972"/>
        <end position="982"/>
    </location>
</feature>
<dbReference type="GO" id="GO:0006355">
    <property type="term" value="P:regulation of DNA-templated transcription"/>
    <property type="evidence" value="ECO:0007669"/>
    <property type="project" value="UniProtKB-ARBA"/>
</dbReference>
<protein>
    <recommendedName>
        <fullName evidence="12">C2H2-type domain-containing protein</fullName>
    </recommendedName>
</protein>
<evidence type="ECO:0000256" key="10">
    <source>
        <dbReference type="PROSITE-ProRule" id="PRU00042"/>
    </source>
</evidence>
<dbReference type="InterPro" id="IPR046341">
    <property type="entry name" value="SET_dom_sf"/>
</dbReference>
<evidence type="ECO:0000256" key="9">
    <source>
        <dbReference type="ARBA" id="ARBA00023242"/>
    </source>
</evidence>
<sequence>MLFDRYVISGSNGDDYDPSVVRHHHHHHHHHLDLSTRTPAESFGPLGASSSAFARHLLPPTTGASSSTSPPLEQQQQQSHPPQHPNQQPPPPTLPSIGPGPGPGPGHGVASDSTSSTANMEHFTTERLLQEMVRLREPVCELDIRESGVYAKTNLHSGTRYGPFPVKLCQQPSDLHLAWRVHASNFSGWLEPSSDVVDWLKKIRAVQEDEIEEANLQNFIMGGYLWYETNRFIDAGSEIVVDGRPKTPYEINDNCIGAAAAAAAAAVLAAASGAGAGGGGGGPGSSGAGSINNILGSLPSDDRSDRDNGSHYSGDEYPKDKNNSSLISQSNLDFIDDENGFDIRCEVCDKVYTDLERLDDHLVGAHHFKRGEFACELCSLRFCHRPLLIKHGAIAHNNIRKYSCENCTKVFCDPSNLQRHIRTYHVGARCHPCPECGKTFGTSSGLKQHQHIHSSIKPFACEVCFKAYTQFSNLCRHKRMHATCRMQIKCPKCGQSFSTVTSLTKHKKFCDSTGSFRSQSNRLHHLPAHHHHHHHQQQQQHQQHVPSAVSGGSLQPSSSQSLDAASESTSAAAAAAVAAMTTPPNPFLMFRAGAPFFPGFPTYGLFPQSPLPGANFPFMFPKHPQLDMGCSIPPLSSPTAAYRQQLQFGLKMENREKAQVQVKSERESKIDVASLKSEPHLQSSKTSAELPLDLSVSRKRRSSSVASPPPAALRFSRSSTPELGIEADDETAESDQPPTKLHKSHSSGESSTSRQSYKGTSSPTPSASPGPTPSPSPPTSTGGEMSSLSDNGQPAAAATAAGLSAAMINSAMACNTPMHPLLIEEIYRSRSMARYPPRPFPFLGPAGGRQSIETKSSSQSAPLMDNGRTPPIDGFPGHLNRSVKLKDRYTCKYCGKVFPRSANLTRHLRTHTGEQPYSCKYCDRAFSISSNLQRHVRNIHNKERPFRCHLCDRCFGQQTNLDRHLKKHETDGGSGGPSGGAFGDSRSSAEAEYESYFDDMRTFMNRVYTPPSLGGADGDTEEYAGSDDQISVSTRRSVNFDKEISTNGNNNNNNNNNSNSSINNSNELIAVST</sequence>
<feature type="compositionally biased region" description="Low complexity" evidence="11">
    <location>
        <begin position="537"/>
        <end position="566"/>
    </location>
</feature>
<dbReference type="FunFam" id="3.30.160.60:FF:000112">
    <property type="entry name" value="Mds1 and evi1 complex locus protein"/>
    <property type="match status" value="1"/>
</dbReference>
<evidence type="ECO:0000256" key="7">
    <source>
        <dbReference type="ARBA" id="ARBA00023125"/>
    </source>
</evidence>
<feature type="region of interest" description="Disordered" evidence="11">
    <location>
        <begin position="528"/>
        <end position="566"/>
    </location>
</feature>
<name>B4MWU1_DROWI</name>
<proteinExistence type="predicted"/>
<keyword evidence="3" id="KW-0677">Repeat</keyword>
<dbReference type="FunFam" id="3.30.160.60:FF:001912">
    <property type="entry name" value="Hamlet, isoform B"/>
    <property type="match status" value="1"/>
</dbReference>
<dbReference type="Proteomes" id="UP000007798">
    <property type="component" value="Unassembled WGS sequence"/>
</dbReference>
<feature type="region of interest" description="Disordered" evidence="11">
    <location>
        <begin position="966"/>
        <end position="987"/>
    </location>
</feature>
<keyword evidence="6" id="KW-0805">Transcription regulation</keyword>
<keyword evidence="2" id="KW-0479">Metal-binding</keyword>
<reference evidence="13 14" key="1">
    <citation type="journal article" date="2007" name="Nature">
        <title>Evolution of genes and genomes on the Drosophila phylogeny.</title>
        <authorList>
            <consortium name="Drosophila 12 Genomes Consortium"/>
            <person name="Clark A.G."/>
            <person name="Eisen M.B."/>
            <person name="Smith D.R."/>
            <person name="Bergman C.M."/>
            <person name="Oliver B."/>
            <person name="Markow T.A."/>
            <person name="Kaufman T.C."/>
            <person name="Kellis M."/>
            <person name="Gelbart W."/>
            <person name="Iyer V.N."/>
            <person name="Pollard D.A."/>
            <person name="Sackton T.B."/>
            <person name="Larracuente A.M."/>
            <person name="Singh N.D."/>
            <person name="Abad J.P."/>
            <person name="Abt D.N."/>
            <person name="Adryan B."/>
            <person name="Aguade M."/>
            <person name="Akashi H."/>
            <person name="Anderson W.W."/>
            <person name="Aquadro C.F."/>
            <person name="Ardell D.H."/>
            <person name="Arguello R."/>
            <person name="Artieri C.G."/>
            <person name="Barbash D.A."/>
            <person name="Barker D."/>
            <person name="Barsanti P."/>
            <person name="Batterham P."/>
            <person name="Batzoglou S."/>
            <person name="Begun D."/>
            <person name="Bhutkar A."/>
            <person name="Blanco E."/>
            <person name="Bosak S.A."/>
            <person name="Bradley R.K."/>
            <person name="Brand A.D."/>
            <person name="Brent M.R."/>
            <person name="Brooks A.N."/>
            <person name="Brown R.H."/>
            <person name="Butlin R.K."/>
            <person name="Caggese C."/>
            <person name="Calvi B.R."/>
            <person name="Bernardo de Carvalho A."/>
            <person name="Caspi A."/>
            <person name="Castrezana S."/>
            <person name="Celniker S.E."/>
            <person name="Chang J.L."/>
            <person name="Chapple C."/>
            <person name="Chatterji S."/>
            <person name="Chinwalla A."/>
            <person name="Civetta A."/>
            <person name="Clifton S.W."/>
            <person name="Comeron J.M."/>
            <person name="Costello J.C."/>
            <person name="Coyne J.A."/>
            <person name="Daub J."/>
            <person name="David R.G."/>
            <person name="Delcher A.L."/>
            <person name="Delehaunty K."/>
            <person name="Do C.B."/>
            <person name="Ebling H."/>
            <person name="Edwards K."/>
            <person name="Eickbush T."/>
            <person name="Evans J.D."/>
            <person name="Filipski A."/>
            <person name="Findeiss S."/>
            <person name="Freyhult E."/>
            <person name="Fulton L."/>
            <person name="Fulton R."/>
            <person name="Garcia A.C."/>
            <person name="Gardiner A."/>
            <person name="Garfield D.A."/>
            <person name="Garvin B.E."/>
            <person name="Gibson G."/>
            <person name="Gilbert D."/>
            <person name="Gnerre S."/>
            <person name="Godfrey J."/>
            <person name="Good R."/>
            <person name="Gotea V."/>
            <person name="Gravely B."/>
            <person name="Greenberg A.J."/>
            <person name="Griffiths-Jones S."/>
            <person name="Gross S."/>
            <person name="Guigo R."/>
            <person name="Gustafson E.A."/>
            <person name="Haerty W."/>
            <person name="Hahn M.W."/>
            <person name="Halligan D.L."/>
            <person name="Halpern A.L."/>
            <person name="Halter G.M."/>
            <person name="Han M.V."/>
            <person name="Heger A."/>
            <person name="Hillier L."/>
            <person name="Hinrichs A.S."/>
            <person name="Holmes I."/>
            <person name="Hoskins R.A."/>
            <person name="Hubisz M.J."/>
            <person name="Hultmark D."/>
            <person name="Huntley M.A."/>
            <person name="Jaffe D.B."/>
            <person name="Jagadeeshan S."/>
            <person name="Jeck W.R."/>
            <person name="Johnson J."/>
            <person name="Jones C.D."/>
            <person name="Jordan W.C."/>
            <person name="Karpen G.H."/>
            <person name="Kataoka E."/>
            <person name="Keightley P.D."/>
            <person name="Kheradpour P."/>
            <person name="Kirkness E.F."/>
            <person name="Koerich L.B."/>
            <person name="Kristiansen K."/>
            <person name="Kudrna D."/>
            <person name="Kulathinal R.J."/>
            <person name="Kumar S."/>
            <person name="Kwok R."/>
            <person name="Lander E."/>
            <person name="Langley C.H."/>
            <person name="Lapoint R."/>
            <person name="Lazzaro B.P."/>
            <person name="Lee S.J."/>
            <person name="Levesque L."/>
            <person name="Li R."/>
            <person name="Lin C.F."/>
            <person name="Lin M.F."/>
            <person name="Lindblad-Toh K."/>
            <person name="Llopart A."/>
            <person name="Long M."/>
            <person name="Low L."/>
            <person name="Lozovsky E."/>
            <person name="Lu J."/>
            <person name="Luo M."/>
            <person name="Machado C.A."/>
            <person name="Makalowski W."/>
            <person name="Marzo M."/>
            <person name="Matsuda M."/>
            <person name="Matzkin L."/>
            <person name="McAllister B."/>
            <person name="McBride C.S."/>
            <person name="McKernan B."/>
            <person name="McKernan K."/>
            <person name="Mendez-Lago M."/>
            <person name="Minx P."/>
            <person name="Mollenhauer M.U."/>
            <person name="Montooth K."/>
            <person name="Mount S.M."/>
            <person name="Mu X."/>
            <person name="Myers E."/>
            <person name="Negre B."/>
            <person name="Newfeld S."/>
            <person name="Nielsen R."/>
            <person name="Noor M.A."/>
            <person name="O'Grady P."/>
            <person name="Pachter L."/>
            <person name="Papaceit M."/>
            <person name="Parisi M.J."/>
            <person name="Parisi M."/>
            <person name="Parts L."/>
            <person name="Pedersen J.S."/>
            <person name="Pesole G."/>
            <person name="Phillippy A.M."/>
            <person name="Ponting C.P."/>
            <person name="Pop M."/>
            <person name="Porcelli D."/>
            <person name="Powell J.R."/>
            <person name="Prohaska S."/>
            <person name="Pruitt K."/>
            <person name="Puig M."/>
            <person name="Quesneville H."/>
            <person name="Ram K.R."/>
            <person name="Rand D."/>
            <person name="Rasmussen M.D."/>
            <person name="Reed L.K."/>
            <person name="Reenan R."/>
            <person name="Reily A."/>
            <person name="Remington K.A."/>
            <person name="Rieger T.T."/>
            <person name="Ritchie M.G."/>
            <person name="Robin C."/>
            <person name="Rogers Y.H."/>
            <person name="Rohde C."/>
            <person name="Rozas J."/>
            <person name="Rubenfield M.J."/>
            <person name="Ruiz A."/>
            <person name="Russo S."/>
            <person name="Salzberg S.L."/>
            <person name="Sanchez-Gracia A."/>
            <person name="Saranga D.J."/>
            <person name="Sato H."/>
            <person name="Schaeffer S.W."/>
            <person name="Schatz M.C."/>
            <person name="Schlenke T."/>
            <person name="Schwartz R."/>
            <person name="Segarra C."/>
            <person name="Singh R.S."/>
            <person name="Sirot L."/>
            <person name="Sirota M."/>
            <person name="Sisneros N.B."/>
            <person name="Smith C.D."/>
            <person name="Smith T.F."/>
            <person name="Spieth J."/>
            <person name="Stage D.E."/>
            <person name="Stark A."/>
            <person name="Stephan W."/>
            <person name="Strausberg R.L."/>
            <person name="Strempel S."/>
            <person name="Sturgill D."/>
            <person name="Sutton G."/>
            <person name="Sutton G.G."/>
            <person name="Tao W."/>
            <person name="Teichmann S."/>
            <person name="Tobari Y.N."/>
            <person name="Tomimura Y."/>
            <person name="Tsolas J.M."/>
            <person name="Valente V.L."/>
            <person name="Venter E."/>
            <person name="Venter J.C."/>
            <person name="Vicario S."/>
            <person name="Vieira F.G."/>
            <person name="Vilella A.J."/>
            <person name="Villasante A."/>
            <person name="Walenz B."/>
            <person name="Wang J."/>
            <person name="Wasserman M."/>
            <person name="Watts T."/>
            <person name="Wilson D."/>
            <person name="Wilson R.K."/>
            <person name="Wing R.A."/>
            <person name="Wolfner M.F."/>
            <person name="Wong A."/>
            <person name="Wong G.K."/>
            <person name="Wu C.I."/>
            <person name="Wu G."/>
            <person name="Yamamoto D."/>
            <person name="Yang H.P."/>
            <person name="Yang S.P."/>
            <person name="Yorke J.A."/>
            <person name="Yoshida K."/>
            <person name="Zdobnov E."/>
            <person name="Zhang P."/>
            <person name="Zhang Y."/>
            <person name="Zimin A.V."/>
            <person name="Baldwin J."/>
            <person name="Abdouelleil A."/>
            <person name="Abdulkadir J."/>
            <person name="Abebe A."/>
            <person name="Abera B."/>
            <person name="Abreu J."/>
            <person name="Acer S.C."/>
            <person name="Aftuck L."/>
            <person name="Alexander A."/>
            <person name="An P."/>
            <person name="Anderson E."/>
            <person name="Anderson S."/>
            <person name="Arachi H."/>
            <person name="Azer M."/>
            <person name="Bachantsang P."/>
            <person name="Barry A."/>
            <person name="Bayul T."/>
            <person name="Berlin A."/>
            <person name="Bessette D."/>
            <person name="Bloom T."/>
            <person name="Blye J."/>
            <person name="Boguslavskiy L."/>
            <person name="Bonnet C."/>
            <person name="Boukhgalter B."/>
            <person name="Bourzgui I."/>
            <person name="Brown A."/>
            <person name="Cahill P."/>
            <person name="Channer S."/>
            <person name="Cheshatsang Y."/>
            <person name="Chuda L."/>
            <person name="Citroen M."/>
            <person name="Collymore A."/>
            <person name="Cooke P."/>
            <person name="Costello M."/>
            <person name="D'Aco K."/>
            <person name="Daza R."/>
            <person name="De Haan G."/>
            <person name="DeGray S."/>
            <person name="DeMaso C."/>
            <person name="Dhargay N."/>
            <person name="Dooley K."/>
            <person name="Dooley E."/>
            <person name="Doricent M."/>
            <person name="Dorje P."/>
            <person name="Dorjee K."/>
            <person name="Dupes A."/>
            <person name="Elong R."/>
            <person name="Falk J."/>
            <person name="Farina A."/>
            <person name="Faro S."/>
            <person name="Ferguson D."/>
            <person name="Fisher S."/>
            <person name="Foley C.D."/>
            <person name="Franke A."/>
            <person name="Friedrich D."/>
            <person name="Gadbois L."/>
            <person name="Gearin G."/>
            <person name="Gearin C.R."/>
            <person name="Giannoukos G."/>
            <person name="Goode T."/>
            <person name="Graham J."/>
            <person name="Grandbois E."/>
            <person name="Grewal S."/>
            <person name="Gyaltsen K."/>
            <person name="Hafez N."/>
            <person name="Hagos B."/>
            <person name="Hall J."/>
            <person name="Henson C."/>
            <person name="Hollinger A."/>
            <person name="Honan T."/>
            <person name="Huard M.D."/>
            <person name="Hughes L."/>
            <person name="Hurhula B."/>
            <person name="Husby M.E."/>
            <person name="Kamat A."/>
            <person name="Kanga B."/>
            <person name="Kashin S."/>
            <person name="Khazanovich D."/>
            <person name="Kisner P."/>
            <person name="Lance K."/>
            <person name="Lara M."/>
            <person name="Lee W."/>
            <person name="Lennon N."/>
            <person name="Letendre F."/>
            <person name="LeVine R."/>
            <person name="Lipovsky A."/>
            <person name="Liu X."/>
            <person name="Liu J."/>
            <person name="Liu S."/>
            <person name="Lokyitsang T."/>
            <person name="Lokyitsang Y."/>
            <person name="Lubonja R."/>
            <person name="Lui A."/>
            <person name="MacDonald P."/>
            <person name="Magnisalis V."/>
            <person name="Maru K."/>
            <person name="Matthews C."/>
            <person name="McCusker W."/>
            <person name="McDonough S."/>
            <person name="Mehta T."/>
            <person name="Meldrim J."/>
            <person name="Meneus L."/>
            <person name="Mihai O."/>
            <person name="Mihalev A."/>
            <person name="Mihova T."/>
            <person name="Mittelman R."/>
            <person name="Mlenga V."/>
            <person name="Montmayeur A."/>
            <person name="Mulrain L."/>
            <person name="Navidi A."/>
            <person name="Naylor J."/>
            <person name="Negash T."/>
            <person name="Nguyen T."/>
            <person name="Nguyen N."/>
            <person name="Nicol R."/>
            <person name="Norbu C."/>
            <person name="Norbu N."/>
            <person name="Novod N."/>
            <person name="O'Neill B."/>
            <person name="Osman S."/>
            <person name="Markiewicz E."/>
            <person name="Oyono O.L."/>
            <person name="Patti C."/>
            <person name="Phunkhang P."/>
            <person name="Pierre F."/>
            <person name="Priest M."/>
            <person name="Raghuraman S."/>
            <person name="Rege F."/>
            <person name="Reyes R."/>
            <person name="Rise C."/>
            <person name="Rogov P."/>
            <person name="Ross K."/>
            <person name="Ryan E."/>
            <person name="Settipalli S."/>
            <person name="Shea T."/>
            <person name="Sherpa N."/>
            <person name="Shi L."/>
            <person name="Shih D."/>
            <person name="Sparrow T."/>
            <person name="Spaulding J."/>
            <person name="Stalker J."/>
            <person name="Stange-Thomann N."/>
            <person name="Stavropoulos S."/>
            <person name="Stone C."/>
            <person name="Strader C."/>
            <person name="Tesfaye S."/>
            <person name="Thomson T."/>
            <person name="Thoulutsang Y."/>
            <person name="Thoulutsang D."/>
            <person name="Topham K."/>
            <person name="Topping I."/>
            <person name="Tsamla T."/>
            <person name="Vassiliev H."/>
            <person name="Vo A."/>
            <person name="Wangchuk T."/>
            <person name="Wangdi T."/>
            <person name="Weiand M."/>
            <person name="Wilkinson J."/>
            <person name="Wilson A."/>
            <person name="Yadav S."/>
            <person name="Young G."/>
            <person name="Yu Q."/>
            <person name="Zembek L."/>
            <person name="Zhong D."/>
            <person name="Zimmer A."/>
            <person name="Zwirko Z."/>
            <person name="Jaffe D.B."/>
            <person name="Alvarez P."/>
            <person name="Brockman W."/>
            <person name="Butler J."/>
            <person name="Chin C."/>
            <person name="Gnerre S."/>
            <person name="Grabherr M."/>
            <person name="Kleber M."/>
            <person name="Mauceli E."/>
            <person name="MacCallum I."/>
        </authorList>
    </citation>
    <scope>NUCLEOTIDE SEQUENCE [LARGE SCALE GENOMIC DNA]</scope>
    <source>
        <strain evidence="14">Tucson 14030-0811.24</strain>
    </source>
</reference>
<keyword evidence="14" id="KW-1185">Reference proteome</keyword>
<gene>
    <name evidence="13" type="primary">Dwil\GK15535</name>
    <name evidence="13" type="ORF">Dwil_GK15535</name>
</gene>
<keyword evidence="5" id="KW-0862">Zinc</keyword>
<dbReference type="FunCoup" id="B4MWU1">
    <property type="interactions" value="210"/>
</dbReference>
<evidence type="ECO:0000256" key="4">
    <source>
        <dbReference type="ARBA" id="ARBA00022771"/>
    </source>
</evidence>
<accession>B4MWU1</accession>
<feature type="domain" description="C2H2-type" evidence="12">
    <location>
        <begin position="373"/>
        <end position="401"/>
    </location>
</feature>
<evidence type="ECO:0000256" key="6">
    <source>
        <dbReference type="ARBA" id="ARBA00023015"/>
    </source>
</evidence>
<dbReference type="PROSITE" id="PS50157">
    <property type="entry name" value="ZINC_FINGER_C2H2_2"/>
    <property type="match status" value="8"/>
</dbReference>
<evidence type="ECO:0000256" key="3">
    <source>
        <dbReference type="ARBA" id="ARBA00022737"/>
    </source>
</evidence>
<dbReference type="InterPro" id="IPR050331">
    <property type="entry name" value="Zinc_finger"/>
</dbReference>
<dbReference type="GO" id="GO:0003677">
    <property type="term" value="F:DNA binding"/>
    <property type="evidence" value="ECO:0007669"/>
    <property type="project" value="UniProtKB-KW"/>
</dbReference>
<feature type="compositionally biased region" description="Polar residues" evidence="11">
    <location>
        <begin position="1028"/>
        <end position="1037"/>
    </location>
</feature>
<feature type="region of interest" description="Disordered" evidence="11">
    <location>
        <begin position="663"/>
        <end position="794"/>
    </location>
</feature>
<dbReference type="FunFam" id="3.30.160.60:FF:000126">
    <property type="entry name" value="Mds1 and evi1 complex locus protein"/>
    <property type="match status" value="1"/>
</dbReference>
<feature type="domain" description="C2H2-type" evidence="12">
    <location>
        <begin position="488"/>
        <end position="517"/>
    </location>
</feature>
<dbReference type="InterPro" id="IPR036236">
    <property type="entry name" value="Znf_C2H2_sf"/>
</dbReference>
<keyword evidence="8" id="KW-0804">Transcription</keyword>
<dbReference type="HOGENOM" id="CLU_006627_2_0_1"/>
<feature type="region of interest" description="Disordered" evidence="11">
    <location>
        <begin position="1011"/>
        <end position="1073"/>
    </location>
</feature>
<evidence type="ECO:0000256" key="11">
    <source>
        <dbReference type="SAM" id="MobiDB-lite"/>
    </source>
</evidence>
<dbReference type="GO" id="GO:0005634">
    <property type="term" value="C:nucleus"/>
    <property type="evidence" value="ECO:0007669"/>
    <property type="project" value="UniProtKB-SubCell"/>
</dbReference>
<feature type="compositionally biased region" description="Low complexity" evidence="11">
    <location>
        <begin position="1047"/>
        <end position="1066"/>
    </location>
</feature>
<dbReference type="PANTHER" id="PTHR16515">
    <property type="entry name" value="PR DOMAIN ZINC FINGER PROTEIN"/>
    <property type="match status" value="1"/>
</dbReference>
<feature type="compositionally biased region" description="Basic and acidic residues" evidence="11">
    <location>
        <begin position="300"/>
        <end position="322"/>
    </location>
</feature>
<feature type="compositionally biased region" description="Pro residues" evidence="11">
    <location>
        <begin position="82"/>
        <end position="104"/>
    </location>
</feature>
<feature type="domain" description="C2H2-type" evidence="12">
    <location>
        <begin position="431"/>
        <end position="458"/>
    </location>
</feature>
<evidence type="ECO:0000256" key="1">
    <source>
        <dbReference type="ARBA" id="ARBA00004123"/>
    </source>
</evidence>
<dbReference type="FunFam" id="3.30.160.60:FF:000929">
    <property type="entry name" value="Uncharacterized protein, isoform B"/>
    <property type="match status" value="1"/>
</dbReference>
<comment type="subcellular location">
    <subcellularLocation>
        <location evidence="1">Nucleus</location>
    </subcellularLocation>
</comment>
<dbReference type="SMART" id="SM00355">
    <property type="entry name" value="ZnF_C2H2"/>
    <property type="match status" value="9"/>
</dbReference>
<feature type="region of interest" description="Disordered" evidence="11">
    <location>
        <begin position="843"/>
        <end position="876"/>
    </location>
</feature>
<dbReference type="AlphaFoldDB" id="B4MWU1"/>
<dbReference type="Gene3D" id="3.30.160.60">
    <property type="entry name" value="Classic Zinc Finger"/>
    <property type="match status" value="7"/>
</dbReference>
<evidence type="ECO:0000256" key="2">
    <source>
        <dbReference type="ARBA" id="ARBA00022723"/>
    </source>
</evidence>
<keyword evidence="4 10" id="KW-0863">Zinc-finger</keyword>
<dbReference type="FunFam" id="3.30.160.60:FF:000150">
    <property type="entry name" value="Mds1 and evi1 complex locus protein"/>
    <property type="match status" value="1"/>
</dbReference>
<dbReference type="OrthoDB" id="9368434at2759"/>
<dbReference type="InterPro" id="IPR013087">
    <property type="entry name" value="Znf_C2H2_type"/>
</dbReference>
<feature type="domain" description="C2H2-type" evidence="12">
    <location>
        <begin position="459"/>
        <end position="486"/>
    </location>
</feature>
<dbReference type="FunFam" id="3.30.160.60:FF:000159">
    <property type="entry name" value="Mds1 and evi1 complex locus protein"/>
    <property type="match status" value="1"/>
</dbReference>
<evidence type="ECO:0000256" key="5">
    <source>
        <dbReference type="ARBA" id="ARBA00022833"/>
    </source>
</evidence>
<evidence type="ECO:0000313" key="14">
    <source>
        <dbReference type="Proteomes" id="UP000007798"/>
    </source>
</evidence>
<feature type="region of interest" description="Disordered" evidence="11">
    <location>
        <begin position="290"/>
        <end position="325"/>
    </location>
</feature>
<feature type="compositionally biased region" description="Polar residues" evidence="11">
    <location>
        <begin position="851"/>
        <end position="861"/>
    </location>
</feature>
<dbReference type="GO" id="GO:0008270">
    <property type="term" value="F:zinc ion binding"/>
    <property type="evidence" value="ECO:0007669"/>
    <property type="project" value="UniProtKB-KW"/>
</dbReference>
<dbReference type="InParanoid" id="B4MWU1"/>
<evidence type="ECO:0000313" key="13">
    <source>
        <dbReference type="EMBL" id="EDW76580.2"/>
    </source>
</evidence>
<feature type="compositionally biased region" description="Pro residues" evidence="11">
    <location>
        <begin position="766"/>
        <end position="778"/>
    </location>
</feature>
<dbReference type="SMR" id="B4MWU1"/>